<dbReference type="OrthoDB" id="9788869at2"/>
<evidence type="ECO:0000256" key="2">
    <source>
        <dbReference type="ARBA" id="ARBA00023239"/>
    </source>
</evidence>
<keyword evidence="2" id="KW-0456">Lyase</keyword>
<dbReference type="GO" id="GO:0008721">
    <property type="term" value="F:D-serine ammonia-lyase activity"/>
    <property type="evidence" value="ECO:0007669"/>
    <property type="project" value="TreeGrafter"/>
</dbReference>
<dbReference type="PANTHER" id="PTHR28004">
    <property type="entry name" value="ZGC:162816-RELATED"/>
    <property type="match status" value="1"/>
</dbReference>
<dbReference type="InterPro" id="IPR001608">
    <property type="entry name" value="Ala_racemase_N"/>
</dbReference>
<dbReference type="InterPro" id="IPR026956">
    <property type="entry name" value="D-ser_dehydrat-like_dom"/>
</dbReference>
<proteinExistence type="inferred from homology"/>
<organism evidence="4 5">
    <name type="scientific">Mongoliibacter ruber</name>
    <dbReference type="NCBI Taxonomy" id="1750599"/>
    <lineage>
        <taxon>Bacteria</taxon>
        <taxon>Pseudomonadati</taxon>
        <taxon>Bacteroidota</taxon>
        <taxon>Cytophagia</taxon>
        <taxon>Cytophagales</taxon>
        <taxon>Cyclobacteriaceae</taxon>
        <taxon>Mongoliibacter</taxon>
    </lineage>
</organism>
<evidence type="ECO:0000259" key="3">
    <source>
        <dbReference type="SMART" id="SM01119"/>
    </source>
</evidence>
<dbReference type="GO" id="GO:0036088">
    <property type="term" value="P:D-serine catabolic process"/>
    <property type="evidence" value="ECO:0007669"/>
    <property type="project" value="TreeGrafter"/>
</dbReference>
<dbReference type="Gene3D" id="2.40.37.20">
    <property type="entry name" value="D-serine dehydratase-like domain"/>
    <property type="match status" value="1"/>
</dbReference>
<comment type="caution">
    <text evidence="4">The sequence shown here is derived from an EMBL/GenBank/DDBJ whole genome shotgun (WGS) entry which is preliminary data.</text>
</comment>
<dbReference type="SMART" id="SM01119">
    <property type="entry name" value="D-ser_dehydrat"/>
    <property type="match status" value="1"/>
</dbReference>
<accession>A0A2T0WWA6</accession>
<evidence type="ECO:0000313" key="4">
    <source>
        <dbReference type="EMBL" id="PRY90968.1"/>
    </source>
</evidence>
<dbReference type="InterPro" id="IPR042208">
    <property type="entry name" value="D-ser_dehydrat-like_sf"/>
</dbReference>
<dbReference type="InterPro" id="IPR051466">
    <property type="entry name" value="D-amino_acid_metab_enzyme"/>
</dbReference>
<gene>
    <name evidence="4" type="ORF">CLW00_101644</name>
</gene>
<dbReference type="Gene3D" id="3.20.20.10">
    <property type="entry name" value="Alanine racemase"/>
    <property type="match status" value="1"/>
</dbReference>
<reference evidence="4 5" key="1">
    <citation type="submission" date="2018-03" db="EMBL/GenBank/DDBJ databases">
        <title>Genomic Encyclopedia of Archaeal and Bacterial Type Strains, Phase II (KMG-II): from individual species to whole genera.</title>
        <authorList>
            <person name="Goeker M."/>
        </authorList>
    </citation>
    <scope>NUCLEOTIDE SEQUENCE [LARGE SCALE GENOMIC DNA]</scope>
    <source>
        <strain evidence="4 5">DSM 27929</strain>
    </source>
</reference>
<dbReference type="EMBL" id="PVTR01000001">
    <property type="protein sequence ID" value="PRY90968.1"/>
    <property type="molecule type" value="Genomic_DNA"/>
</dbReference>
<feature type="domain" description="D-serine dehydratase-like" evidence="3">
    <location>
        <begin position="249"/>
        <end position="356"/>
    </location>
</feature>
<dbReference type="RefSeq" id="WP_106132164.1">
    <property type="nucleotide sequence ID" value="NZ_PVTR01000001.1"/>
</dbReference>
<dbReference type="Proteomes" id="UP000238157">
    <property type="component" value="Unassembled WGS sequence"/>
</dbReference>
<sequence length="374" mass="41573">MSYLKNITSPTLLLNEQICRKNIESMAAKAHRQGKELVPHFKTAQSHKVGEWTKEYGIRQITVSSIKMAEYFCNNGWENIHIAFPFNPLEVHKLNALAASQSISVQLINEAVTETLATNLSSTVGFFIEIDAGYGRTGVEVSDFGLIESILRIANKSDKLQFKGFYIHPGHTYYTEDKHKIYDESISALSMLKTKYSTEYPNLKTRVGDTPGCAAVDDFGDVDQIGPGNFVFYDMMQVNLGSCKIDEVAVALAVPVVDIKKDKKEILIHGGGVHLAKDVLLEPDGSKNFGEIVFLDENGWVIPLQRSYVKSISQEHGLIKASDELLSKVKVGDLLGILPIHSCMTADCMKRYMSLDGNWVDHTESGTSNLYDKI</sequence>
<name>A0A2T0WWA6_9BACT</name>
<dbReference type="SUPFAM" id="SSF51419">
    <property type="entry name" value="PLP-binding barrel"/>
    <property type="match status" value="1"/>
</dbReference>
<dbReference type="AlphaFoldDB" id="A0A2T0WWA6"/>
<dbReference type="Pfam" id="PF14031">
    <property type="entry name" value="D-ser_dehydrat"/>
    <property type="match status" value="1"/>
</dbReference>
<evidence type="ECO:0000256" key="1">
    <source>
        <dbReference type="ARBA" id="ARBA00005323"/>
    </source>
</evidence>
<dbReference type="Pfam" id="PF01168">
    <property type="entry name" value="Ala_racemase_N"/>
    <property type="match status" value="1"/>
</dbReference>
<keyword evidence="5" id="KW-1185">Reference proteome</keyword>
<comment type="similarity">
    <text evidence="1">Belongs to the DSD1 family.</text>
</comment>
<dbReference type="InterPro" id="IPR029066">
    <property type="entry name" value="PLP-binding_barrel"/>
</dbReference>
<dbReference type="PANTHER" id="PTHR28004:SF2">
    <property type="entry name" value="D-SERINE DEHYDRATASE"/>
    <property type="match status" value="1"/>
</dbReference>
<evidence type="ECO:0000313" key="5">
    <source>
        <dbReference type="Proteomes" id="UP000238157"/>
    </source>
</evidence>
<protein>
    <submittedName>
        <fullName evidence="4">D-serine deaminase-like pyridoxal phosphate-dependent protein</fullName>
    </submittedName>
</protein>